<gene>
    <name evidence="2" type="ORF">BJ508DRAFT_181330</name>
</gene>
<dbReference type="EMBL" id="ML119738">
    <property type="protein sequence ID" value="RPA76769.1"/>
    <property type="molecule type" value="Genomic_DNA"/>
</dbReference>
<accession>A0A3N4HST9</accession>
<organism evidence="2 3">
    <name type="scientific">Ascobolus immersus RN42</name>
    <dbReference type="NCBI Taxonomy" id="1160509"/>
    <lineage>
        <taxon>Eukaryota</taxon>
        <taxon>Fungi</taxon>
        <taxon>Dikarya</taxon>
        <taxon>Ascomycota</taxon>
        <taxon>Pezizomycotina</taxon>
        <taxon>Pezizomycetes</taxon>
        <taxon>Pezizales</taxon>
        <taxon>Ascobolaceae</taxon>
        <taxon>Ascobolus</taxon>
    </lineage>
</organism>
<name>A0A3N4HST9_ASCIM</name>
<dbReference type="Proteomes" id="UP000275078">
    <property type="component" value="Unassembled WGS sequence"/>
</dbReference>
<keyword evidence="3" id="KW-1185">Reference proteome</keyword>
<evidence type="ECO:0000313" key="3">
    <source>
        <dbReference type="Proteomes" id="UP000275078"/>
    </source>
</evidence>
<dbReference type="AlphaFoldDB" id="A0A3N4HST9"/>
<feature type="region of interest" description="Disordered" evidence="1">
    <location>
        <begin position="40"/>
        <end position="62"/>
    </location>
</feature>
<feature type="compositionally biased region" description="Low complexity" evidence="1">
    <location>
        <begin position="40"/>
        <end position="50"/>
    </location>
</feature>
<proteinExistence type="predicted"/>
<reference evidence="2 3" key="1">
    <citation type="journal article" date="2018" name="Nat. Ecol. Evol.">
        <title>Pezizomycetes genomes reveal the molecular basis of ectomycorrhizal truffle lifestyle.</title>
        <authorList>
            <person name="Murat C."/>
            <person name="Payen T."/>
            <person name="Noel B."/>
            <person name="Kuo A."/>
            <person name="Morin E."/>
            <person name="Chen J."/>
            <person name="Kohler A."/>
            <person name="Krizsan K."/>
            <person name="Balestrini R."/>
            <person name="Da Silva C."/>
            <person name="Montanini B."/>
            <person name="Hainaut M."/>
            <person name="Levati E."/>
            <person name="Barry K.W."/>
            <person name="Belfiori B."/>
            <person name="Cichocki N."/>
            <person name="Clum A."/>
            <person name="Dockter R.B."/>
            <person name="Fauchery L."/>
            <person name="Guy J."/>
            <person name="Iotti M."/>
            <person name="Le Tacon F."/>
            <person name="Lindquist E.A."/>
            <person name="Lipzen A."/>
            <person name="Malagnac F."/>
            <person name="Mello A."/>
            <person name="Molinier V."/>
            <person name="Miyauchi S."/>
            <person name="Poulain J."/>
            <person name="Riccioni C."/>
            <person name="Rubini A."/>
            <person name="Sitrit Y."/>
            <person name="Splivallo R."/>
            <person name="Traeger S."/>
            <person name="Wang M."/>
            <person name="Zifcakova L."/>
            <person name="Wipf D."/>
            <person name="Zambonelli A."/>
            <person name="Paolocci F."/>
            <person name="Nowrousian M."/>
            <person name="Ottonello S."/>
            <person name="Baldrian P."/>
            <person name="Spatafora J.W."/>
            <person name="Henrissat B."/>
            <person name="Nagy L.G."/>
            <person name="Aury J.M."/>
            <person name="Wincker P."/>
            <person name="Grigoriev I.V."/>
            <person name="Bonfante P."/>
            <person name="Martin F.M."/>
        </authorList>
    </citation>
    <scope>NUCLEOTIDE SEQUENCE [LARGE SCALE GENOMIC DNA]</scope>
    <source>
        <strain evidence="2 3">RN42</strain>
    </source>
</reference>
<evidence type="ECO:0000313" key="2">
    <source>
        <dbReference type="EMBL" id="RPA76769.1"/>
    </source>
</evidence>
<protein>
    <submittedName>
        <fullName evidence="2">Uncharacterized protein</fullName>
    </submittedName>
</protein>
<sequence>MRWTGCFRLRLNKAAASAALHFNLHSVAIESHPSPSLYSNLSLSSQNDQSKQTRANLFGPDPPPYLLIETRLGMSHTGSKGLASVFGASLITVASDELGSGDQCAGIEVEI</sequence>
<evidence type="ECO:0000256" key="1">
    <source>
        <dbReference type="SAM" id="MobiDB-lite"/>
    </source>
</evidence>